<reference evidence="3" key="1">
    <citation type="submission" date="2017-10" db="EMBL/GenBank/DDBJ databases">
        <title>Rapid genome shrinkage in a self-fertile nematode reveals novel sperm competition proteins.</title>
        <authorList>
            <person name="Yin D."/>
            <person name="Schwarz E.M."/>
            <person name="Thomas C.G."/>
            <person name="Felde R.L."/>
            <person name="Korf I.F."/>
            <person name="Cutter A.D."/>
            <person name="Schartner C.M."/>
            <person name="Ralston E.J."/>
            <person name="Meyer B.J."/>
            <person name="Haag E.S."/>
        </authorList>
    </citation>
    <scope>NUCLEOTIDE SEQUENCE [LARGE SCALE GENOMIC DNA]</scope>
    <source>
        <strain evidence="3">JU1422</strain>
    </source>
</reference>
<protein>
    <submittedName>
        <fullName evidence="2">Uncharacterized protein</fullName>
    </submittedName>
</protein>
<evidence type="ECO:0000256" key="1">
    <source>
        <dbReference type="SAM" id="MobiDB-lite"/>
    </source>
</evidence>
<dbReference type="AlphaFoldDB" id="A0A2G5TZU2"/>
<evidence type="ECO:0000313" key="2">
    <source>
        <dbReference type="EMBL" id="PIC32641.1"/>
    </source>
</evidence>
<keyword evidence="3" id="KW-1185">Reference proteome</keyword>
<organism evidence="2 3">
    <name type="scientific">Caenorhabditis nigoni</name>
    <dbReference type="NCBI Taxonomy" id="1611254"/>
    <lineage>
        <taxon>Eukaryota</taxon>
        <taxon>Metazoa</taxon>
        <taxon>Ecdysozoa</taxon>
        <taxon>Nematoda</taxon>
        <taxon>Chromadorea</taxon>
        <taxon>Rhabditida</taxon>
        <taxon>Rhabditina</taxon>
        <taxon>Rhabditomorpha</taxon>
        <taxon>Rhabditoidea</taxon>
        <taxon>Rhabditidae</taxon>
        <taxon>Peloderinae</taxon>
        <taxon>Caenorhabditis</taxon>
    </lineage>
</organism>
<feature type="region of interest" description="Disordered" evidence="1">
    <location>
        <begin position="141"/>
        <end position="190"/>
    </location>
</feature>
<name>A0A2G5TZU2_9PELO</name>
<evidence type="ECO:0000313" key="3">
    <source>
        <dbReference type="Proteomes" id="UP000230233"/>
    </source>
</evidence>
<sequence>MKQSVRTTKEIPWKKMFPKMKTRITWSRGHKASILENPSRSAIRLLVSTGYTSIPRRKQKEFIPKGTQGNSCLLQRASLNNYGFVQRNIVARRQFIVEKEDILVRRINISHHVYKESMIKKRTDSVHLLRFFYPTNNEITKESVHRSRPGSRTTTSSSPDNPGVRRGIYKEQRQEEHHHLINPDANEDQR</sequence>
<dbReference type="Proteomes" id="UP000230233">
    <property type="component" value="Chromosome IV"/>
</dbReference>
<dbReference type="EMBL" id="PDUG01000004">
    <property type="protein sequence ID" value="PIC32641.1"/>
    <property type="molecule type" value="Genomic_DNA"/>
</dbReference>
<comment type="caution">
    <text evidence="2">The sequence shown here is derived from an EMBL/GenBank/DDBJ whole genome shotgun (WGS) entry which is preliminary data.</text>
</comment>
<proteinExistence type="predicted"/>
<feature type="compositionally biased region" description="Low complexity" evidence="1">
    <location>
        <begin position="150"/>
        <end position="159"/>
    </location>
</feature>
<gene>
    <name evidence="2" type="primary">Cnig_chr_IV.g12893</name>
    <name evidence="2" type="ORF">B9Z55_012893</name>
</gene>
<accession>A0A2G5TZU2</accession>
<feature type="compositionally biased region" description="Basic and acidic residues" evidence="1">
    <location>
        <begin position="168"/>
        <end position="190"/>
    </location>
</feature>